<organism evidence="2 3">
    <name type="scientific">Phlebiopsis gigantea (strain 11061_1 CR5-6)</name>
    <name type="common">White-rot fungus</name>
    <name type="synonym">Peniophora gigantea</name>
    <dbReference type="NCBI Taxonomy" id="745531"/>
    <lineage>
        <taxon>Eukaryota</taxon>
        <taxon>Fungi</taxon>
        <taxon>Dikarya</taxon>
        <taxon>Basidiomycota</taxon>
        <taxon>Agaricomycotina</taxon>
        <taxon>Agaricomycetes</taxon>
        <taxon>Polyporales</taxon>
        <taxon>Phanerochaetaceae</taxon>
        <taxon>Phlebiopsis</taxon>
    </lineage>
</organism>
<evidence type="ECO:0000313" key="2">
    <source>
        <dbReference type="EMBL" id="KIP11624.1"/>
    </source>
</evidence>
<reference evidence="2 3" key="1">
    <citation type="journal article" date="2014" name="PLoS Genet.">
        <title>Analysis of the Phlebiopsis gigantea genome, transcriptome and secretome provides insight into its pioneer colonization strategies of wood.</title>
        <authorList>
            <person name="Hori C."/>
            <person name="Ishida T."/>
            <person name="Igarashi K."/>
            <person name="Samejima M."/>
            <person name="Suzuki H."/>
            <person name="Master E."/>
            <person name="Ferreira P."/>
            <person name="Ruiz-Duenas F.J."/>
            <person name="Held B."/>
            <person name="Canessa P."/>
            <person name="Larrondo L.F."/>
            <person name="Schmoll M."/>
            <person name="Druzhinina I.S."/>
            <person name="Kubicek C.P."/>
            <person name="Gaskell J.A."/>
            <person name="Kersten P."/>
            <person name="St John F."/>
            <person name="Glasner J."/>
            <person name="Sabat G."/>
            <person name="Splinter BonDurant S."/>
            <person name="Syed K."/>
            <person name="Yadav J."/>
            <person name="Mgbeahuruike A.C."/>
            <person name="Kovalchuk A."/>
            <person name="Asiegbu F.O."/>
            <person name="Lackner G."/>
            <person name="Hoffmeister D."/>
            <person name="Rencoret J."/>
            <person name="Gutierrez A."/>
            <person name="Sun H."/>
            <person name="Lindquist E."/>
            <person name="Barry K."/>
            <person name="Riley R."/>
            <person name="Grigoriev I.V."/>
            <person name="Henrissat B."/>
            <person name="Kues U."/>
            <person name="Berka R.M."/>
            <person name="Martinez A.T."/>
            <person name="Covert S.F."/>
            <person name="Blanchette R.A."/>
            <person name="Cullen D."/>
        </authorList>
    </citation>
    <scope>NUCLEOTIDE SEQUENCE [LARGE SCALE GENOMIC DNA]</scope>
    <source>
        <strain evidence="2 3">11061_1 CR5-6</strain>
    </source>
</reference>
<feature type="region of interest" description="Disordered" evidence="1">
    <location>
        <begin position="557"/>
        <end position="594"/>
    </location>
</feature>
<feature type="compositionally biased region" description="Polar residues" evidence="1">
    <location>
        <begin position="557"/>
        <end position="566"/>
    </location>
</feature>
<feature type="compositionally biased region" description="Polar residues" evidence="1">
    <location>
        <begin position="708"/>
        <end position="721"/>
    </location>
</feature>
<feature type="region of interest" description="Disordered" evidence="1">
    <location>
        <begin position="68"/>
        <end position="121"/>
    </location>
</feature>
<feature type="region of interest" description="Disordered" evidence="1">
    <location>
        <begin position="166"/>
        <end position="197"/>
    </location>
</feature>
<dbReference type="Proteomes" id="UP000053257">
    <property type="component" value="Unassembled WGS sequence"/>
</dbReference>
<protein>
    <submittedName>
        <fullName evidence="2">Uncharacterized protein</fullName>
    </submittedName>
</protein>
<evidence type="ECO:0000256" key="1">
    <source>
        <dbReference type="SAM" id="MobiDB-lite"/>
    </source>
</evidence>
<proteinExistence type="predicted"/>
<dbReference type="HOGENOM" id="CLU_370928_0_0_1"/>
<evidence type="ECO:0000313" key="3">
    <source>
        <dbReference type="Proteomes" id="UP000053257"/>
    </source>
</evidence>
<feature type="region of interest" description="Disordered" evidence="1">
    <location>
        <begin position="631"/>
        <end position="650"/>
    </location>
</feature>
<accession>A0A0C3P1C5</accession>
<gene>
    <name evidence="2" type="ORF">PHLGIDRAFT_114470</name>
</gene>
<name>A0A0C3P1C5_PHLG1</name>
<feature type="compositionally biased region" description="Low complexity" evidence="1">
    <location>
        <begin position="77"/>
        <end position="87"/>
    </location>
</feature>
<sequence length="721" mass="79086">MPSRLSDETRGFVAEAYGVVGYNDRRIPQTLFPRQLASGNRRKVEGLNSRYDRMIETVNVINSPDVELERKRRRRNSSTSGSSSLASWDTPKTPLDMTSNLDGHARTESLSKPQYSSRNDMEKRKMSRYLDQYFCSPTQAADNTPDEVPSWLSDTVATLQVNHPLRDLIPAPPTHISSRNIDKDQTRPNRSHSRVTLPDSIDPAVEDVFAFRPPTAAEAISKHAYINTDSIPTERLPQSAIFAESTALRPPSHASNVDIIPQLGSPYSPRPARLRTGSANLRMVNETTPLSDCLGDQMDFYSQYPDEVTRAPDYDANIQNQLDIPFSRPGPLATHSTLPSCDLTTSSTISFDHDAPRDVKEHDTLPYSTPGPLAASNPPLAGVRRQSIESSTCHTSLSNPSTIGQPMFHTVIASSPCRSLDDSFVEDTPLATHGLSFLPGVPRSSLRADSLLAPSANATHGNLDSSPSTHVYFDSPVEDPMNSDPLEPSDYELDLDYEGLDFCWSKFDRSGPSFHQAEPFMASSELVDTAPSEEPNPFLTSSSPNIRFAGAHLPNFRSSSKASSPCTLGPQRRASPAVEDIQSHSEASSSLRMPSVERKPMTRNVANEAPTIGPPFAPAPGIYISPIRYPEQRGSSQDMLGSDTKNDGRDEEILDFSLPRTPVGESSVVTSQHITGGRMCSSPPNVADPGETVLDVQTTELMERSRYSQESNDTIESWSEP</sequence>
<dbReference type="EMBL" id="KN840445">
    <property type="protein sequence ID" value="KIP11624.1"/>
    <property type="molecule type" value="Genomic_DNA"/>
</dbReference>
<keyword evidence="3" id="KW-1185">Reference proteome</keyword>
<dbReference type="OrthoDB" id="3033167at2759"/>
<feature type="region of interest" description="Disordered" evidence="1">
    <location>
        <begin position="700"/>
        <end position="721"/>
    </location>
</feature>
<dbReference type="AlphaFoldDB" id="A0A0C3P1C5"/>